<comment type="caution">
    <text evidence="2">The sequence shown here is derived from an EMBL/GenBank/DDBJ whole genome shotgun (WGS) entry which is preliminary data.</text>
</comment>
<feature type="non-terminal residue" evidence="2">
    <location>
        <position position="291"/>
    </location>
</feature>
<dbReference type="InterPro" id="IPR055259">
    <property type="entry name" value="YkvP/CgeB_Glyco_trans-like"/>
</dbReference>
<protein>
    <recommendedName>
        <fullName evidence="1">Spore protein YkvP/CgeB glycosyl transferase-like domain-containing protein</fullName>
    </recommendedName>
</protein>
<evidence type="ECO:0000313" key="2">
    <source>
        <dbReference type="EMBL" id="KKM65024.1"/>
    </source>
</evidence>
<name>A0A0F9J5J9_9ZZZZ</name>
<organism evidence="2">
    <name type="scientific">marine sediment metagenome</name>
    <dbReference type="NCBI Taxonomy" id="412755"/>
    <lineage>
        <taxon>unclassified sequences</taxon>
        <taxon>metagenomes</taxon>
        <taxon>ecological metagenomes</taxon>
    </lineage>
</organism>
<gene>
    <name evidence="2" type="ORF">LCGC14_1495470</name>
</gene>
<accession>A0A0F9J5J9</accession>
<dbReference type="AlphaFoldDB" id="A0A0F9J5J9"/>
<proteinExistence type="predicted"/>
<dbReference type="EMBL" id="LAZR01010794">
    <property type="protein sequence ID" value="KKM65024.1"/>
    <property type="molecule type" value="Genomic_DNA"/>
</dbReference>
<evidence type="ECO:0000259" key="1">
    <source>
        <dbReference type="Pfam" id="PF13524"/>
    </source>
</evidence>
<dbReference type="Pfam" id="PF13524">
    <property type="entry name" value="Glyco_trans_1_2"/>
    <property type="match status" value="1"/>
</dbReference>
<feature type="domain" description="Spore protein YkvP/CgeB glycosyl transferase-like" evidence="1">
    <location>
        <begin position="200"/>
        <end position="288"/>
    </location>
</feature>
<reference evidence="2" key="1">
    <citation type="journal article" date="2015" name="Nature">
        <title>Complex archaea that bridge the gap between prokaryotes and eukaryotes.</title>
        <authorList>
            <person name="Spang A."/>
            <person name="Saw J.H."/>
            <person name="Jorgensen S.L."/>
            <person name="Zaremba-Niedzwiedzka K."/>
            <person name="Martijn J."/>
            <person name="Lind A.E."/>
            <person name="van Eijk R."/>
            <person name="Schleper C."/>
            <person name="Guy L."/>
            <person name="Ettema T.J."/>
        </authorList>
    </citation>
    <scope>NUCLEOTIDE SEQUENCE</scope>
</reference>
<sequence>MRVLHVDYQQLRSYGKTSVSWNEKLRYGLIKNDFYVQSFSDRDVAAFEAPFRIRDLGHKKANQRLIEMSEAVEPDILIAGHCDIITNKTLARIKKQQPNCTIVHCNNDGLFAPNNVERLKYRAEVADALFVSTGRKELSMLEGIGARIYHMPNPVEPSIDVLDNSKKTSLPIDLLFCSHATKHTDRLDLVKNIQTSVEGKMNFQVFGGHGKPAIWGRDYEHVLSQTKMGLNLNRQNNFYWYSSARMAQLAGNGILQFTHNAHRFDELLPDETVVYYENETDLVNKILAFHR</sequence>